<dbReference type="InterPro" id="IPR006311">
    <property type="entry name" value="TAT_signal"/>
</dbReference>
<dbReference type="NCBIfam" id="TIGR01409">
    <property type="entry name" value="TAT_signal_seq"/>
    <property type="match status" value="1"/>
</dbReference>
<dbReference type="PROSITE" id="PS51318">
    <property type="entry name" value="TAT"/>
    <property type="match status" value="1"/>
</dbReference>
<protein>
    <submittedName>
        <fullName evidence="1">Twin-arginine translocation signal domain-containing protein</fullName>
    </submittedName>
</protein>
<sequence length="36" mass="3825">MTDQTVSRRAFLKTATVASLGIAVAACQPITPHGRR</sequence>
<dbReference type="InterPro" id="IPR019546">
    <property type="entry name" value="TAT_signal_bac_arc"/>
</dbReference>
<name>A0A6B0YPN2_9CHLR</name>
<evidence type="ECO:0000313" key="1">
    <source>
        <dbReference type="EMBL" id="MXY92873.1"/>
    </source>
</evidence>
<organism evidence="1">
    <name type="scientific">Caldilineaceae bacterium SB0664_bin_27</name>
    <dbReference type="NCBI Taxonomy" id="2605260"/>
    <lineage>
        <taxon>Bacteria</taxon>
        <taxon>Bacillati</taxon>
        <taxon>Chloroflexota</taxon>
        <taxon>Caldilineae</taxon>
        <taxon>Caldilineales</taxon>
        <taxon>Caldilineaceae</taxon>
    </lineage>
</organism>
<comment type="caution">
    <text evidence="1">The sequence shown here is derived from an EMBL/GenBank/DDBJ whole genome shotgun (WGS) entry which is preliminary data.</text>
</comment>
<proteinExistence type="predicted"/>
<dbReference type="AlphaFoldDB" id="A0A6B0YPN2"/>
<dbReference type="EMBL" id="VXRG01000047">
    <property type="protein sequence ID" value="MXY92873.1"/>
    <property type="molecule type" value="Genomic_DNA"/>
</dbReference>
<accession>A0A6B0YPN2</accession>
<reference evidence="1" key="1">
    <citation type="submission" date="2019-09" db="EMBL/GenBank/DDBJ databases">
        <title>Characterisation of the sponge microbiome using genome-centric metagenomics.</title>
        <authorList>
            <person name="Engelberts J.P."/>
            <person name="Robbins S.J."/>
            <person name="De Goeij J.M."/>
            <person name="Aranda M."/>
            <person name="Bell S.C."/>
            <person name="Webster N.S."/>
        </authorList>
    </citation>
    <scope>NUCLEOTIDE SEQUENCE</scope>
    <source>
        <strain evidence="1">SB0664_bin_27</strain>
    </source>
</reference>
<gene>
    <name evidence="1" type="ORF">F4Y42_05425</name>
</gene>